<name>A0A8J3J263_9CHLR</name>
<dbReference type="RefSeq" id="WP_220210042.1">
    <property type="nucleotide sequence ID" value="NZ_BNJK01000002.1"/>
</dbReference>
<dbReference type="SUPFAM" id="SSF81301">
    <property type="entry name" value="Nucleotidyltransferase"/>
    <property type="match status" value="1"/>
</dbReference>
<evidence type="ECO:0000313" key="2">
    <source>
        <dbReference type="Proteomes" id="UP000597444"/>
    </source>
</evidence>
<evidence type="ECO:0008006" key="3">
    <source>
        <dbReference type="Google" id="ProtNLM"/>
    </source>
</evidence>
<dbReference type="EMBL" id="BNJK01000002">
    <property type="protein sequence ID" value="GHO99396.1"/>
    <property type="molecule type" value="Genomic_DNA"/>
</dbReference>
<protein>
    <recommendedName>
        <fullName evidence="3">Polymerase nucleotidyl transferase domain-containing protein</fullName>
    </recommendedName>
</protein>
<proteinExistence type="predicted"/>
<organism evidence="1 2">
    <name type="scientific">Reticulibacter mediterranei</name>
    <dbReference type="NCBI Taxonomy" id="2778369"/>
    <lineage>
        <taxon>Bacteria</taxon>
        <taxon>Bacillati</taxon>
        <taxon>Chloroflexota</taxon>
        <taxon>Ktedonobacteria</taxon>
        <taxon>Ktedonobacterales</taxon>
        <taxon>Reticulibacteraceae</taxon>
        <taxon>Reticulibacter</taxon>
    </lineage>
</organism>
<sequence length="262" mass="30312">MYLQAHHLKVVERLKGLFQDDPRYLAMLVGGSLAKGWGSENSDVDIILVVTEEEYVRRVASDDLGYINTEICDYPGGYVDGKIINEAFLHDVAQRGSEPARAAFINIQIAFSHLPHLDDLLKQIPVYQEAEREQKMRAFYGQIQAHRWFISEAAKRQSVYLMTHASSEMVFYSARLLLAYNRILYPFHKWLMHSIEDAPEKPADFLSLAEALLREGTVANAEALWNCINTFRDWQITDSWGVRFMQDTEWTWRRGQPPLADW</sequence>
<dbReference type="Gene3D" id="3.30.460.10">
    <property type="entry name" value="Beta Polymerase, domain 2"/>
    <property type="match status" value="1"/>
</dbReference>
<accession>A0A8J3J263</accession>
<dbReference type="InterPro" id="IPR043519">
    <property type="entry name" value="NT_sf"/>
</dbReference>
<dbReference type="AlphaFoldDB" id="A0A8J3J263"/>
<comment type="caution">
    <text evidence="1">The sequence shown here is derived from an EMBL/GenBank/DDBJ whole genome shotgun (WGS) entry which is preliminary data.</text>
</comment>
<dbReference type="Proteomes" id="UP000597444">
    <property type="component" value="Unassembled WGS sequence"/>
</dbReference>
<gene>
    <name evidence="1" type="ORF">KSF_094440</name>
</gene>
<evidence type="ECO:0000313" key="1">
    <source>
        <dbReference type="EMBL" id="GHO99396.1"/>
    </source>
</evidence>
<keyword evidence="2" id="KW-1185">Reference proteome</keyword>
<reference evidence="1" key="1">
    <citation type="submission" date="2020-10" db="EMBL/GenBank/DDBJ databases">
        <title>Taxonomic study of unclassified bacteria belonging to the class Ktedonobacteria.</title>
        <authorList>
            <person name="Yabe S."/>
            <person name="Wang C.M."/>
            <person name="Zheng Y."/>
            <person name="Sakai Y."/>
            <person name="Cavaletti L."/>
            <person name="Monciardini P."/>
            <person name="Donadio S."/>
        </authorList>
    </citation>
    <scope>NUCLEOTIDE SEQUENCE</scope>
    <source>
        <strain evidence="1">ID150040</strain>
    </source>
</reference>